<dbReference type="RefSeq" id="WP_203813234.1">
    <property type="nucleotide sequence ID" value="NZ_BOMY01000051.1"/>
</dbReference>
<dbReference type="Pfam" id="PF01361">
    <property type="entry name" value="Tautomerase"/>
    <property type="match status" value="1"/>
</dbReference>
<gene>
    <name evidence="3" type="ORF">Ate02nite_81470</name>
</gene>
<evidence type="ECO:0000256" key="1">
    <source>
        <dbReference type="ARBA" id="ARBA00023235"/>
    </source>
</evidence>
<organism evidence="3 4">
    <name type="scientific">Paractinoplanes tereljensis</name>
    <dbReference type="NCBI Taxonomy" id="571912"/>
    <lineage>
        <taxon>Bacteria</taxon>
        <taxon>Bacillati</taxon>
        <taxon>Actinomycetota</taxon>
        <taxon>Actinomycetes</taxon>
        <taxon>Micromonosporales</taxon>
        <taxon>Micromonosporaceae</taxon>
        <taxon>Paractinoplanes</taxon>
    </lineage>
</organism>
<dbReference type="AlphaFoldDB" id="A0A919TZ07"/>
<evidence type="ECO:0000313" key="4">
    <source>
        <dbReference type="Proteomes" id="UP000623608"/>
    </source>
</evidence>
<dbReference type="Proteomes" id="UP000623608">
    <property type="component" value="Unassembled WGS sequence"/>
</dbReference>
<evidence type="ECO:0000259" key="2">
    <source>
        <dbReference type="Pfam" id="PF01361"/>
    </source>
</evidence>
<sequence length="123" mass="12426">MPHLTVHAPESDLAGREAALIAGLTDAVVAVYGDWIRESVQVLLVGVPAGRWGIGGRPAEGPAPLVTFGIRATVLDRPDASDVLGRLAAGVTDALADAVGEQVRAAAAVEFLGTAPGGPADIR</sequence>
<keyword evidence="1" id="KW-0413">Isomerase</keyword>
<dbReference type="InterPro" id="IPR014347">
    <property type="entry name" value="Tautomerase/MIF_sf"/>
</dbReference>
<dbReference type="Gene3D" id="3.30.429.10">
    <property type="entry name" value="Macrophage Migration Inhibitory Factor"/>
    <property type="match status" value="1"/>
</dbReference>
<keyword evidence="4" id="KW-1185">Reference proteome</keyword>
<dbReference type="GO" id="GO:0016853">
    <property type="term" value="F:isomerase activity"/>
    <property type="evidence" value="ECO:0007669"/>
    <property type="project" value="UniProtKB-KW"/>
</dbReference>
<comment type="caution">
    <text evidence="3">The sequence shown here is derived from an EMBL/GenBank/DDBJ whole genome shotgun (WGS) entry which is preliminary data.</text>
</comment>
<dbReference type="SUPFAM" id="SSF55331">
    <property type="entry name" value="Tautomerase/MIF"/>
    <property type="match status" value="1"/>
</dbReference>
<protein>
    <recommendedName>
        <fullName evidence="2">4-oxalocrotonate tautomerase-like domain-containing protein</fullName>
    </recommendedName>
</protein>
<dbReference type="InterPro" id="IPR004370">
    <property type="entry name" value="4-OT-like_dom"/>
</dbReference>
<accession>A0A919TZ07</accession>
<proteinExistence type="predicted"/>
<evidence type="ECO:0000313" key="3">
    <source>
        <dbReference type="EMBL" id="GIF25417.1"/>
    </source>
</evidence>
<reference evidence="3" key="1">
    <citation type="submission" date="2021-01" db="EMBL/GenBank/DDBJ databases">
        <title>Whole genome shotgun sequence of Actinoplanes tereljensis NBRC 105297.</title>
        <authorList>
            <person name="Komaki H."/>
            <person name="Tamura T."/>
        </authorList>
    </citation>
    <scope>NUCLEOTIDE SEQUENCE</scope>
    <source>
        <strain evidence="3">NBRC 105297</strain>
    </source>
</reference>
<dbReference type="EMBL" id="BOMY01000051">
    <property type="protein sequence ID" value="GIF25417.1"/>
    <property type="molecule type" value="Genomic_DNA"/>
</dbReference>
<name>A0A919TZ07_9ACTN</name>
<feature type="domain" description="4-oxalocrotonate tautomerase-like" evidence="2">
    <location>
        <begin position="2"/>
        <end position="57"/>
    </location>
</feature>